<proteinExistence type="predicted"/>
<sequence length="120" mass="12788">MSVAQWSRTYALEPEGDMFEDTTDESHQSNLSRGSGDRICLCPSGEYERACASAPAVTCAALIAASAGSGRFRGDHGGRQVALSLRPPERACLYVCALRPLHRLSGNPKQSVSEVANVCC</sequence>
<dbReference type="Proteomes" id="UP000299102">
    <property type="component" value="Unassembled WGS sequence"/>
</dbReference>
<evidence type="ECO:0000313" key="2">
    <source>
        <dbReference type="EMBL" id="GBP56544.1"/>
    </source>
</evidence>
<feature type="compositionally biased region" description="Acidic residues" evidence="1">
    <location>
        <begin position="14"/>
        <end position="23"/>
    </location>
</feature>
<accession>A0A4C1X2H7</accession>
<reference evidence="2 3" key="1">
    <citation type="journal article" date="2019" name="Commun. Biol.">
        <title>The bagworm genome reveals a unique fibroin gene that provides high tensile strength.</title>
        <authorList>
            <person name="Kono N."/>
            <person name="Nakamura H."/>
            <person name="Ohtoshi R."/>
            <person name="Tomita M."/>
            <person name="Numata K."/>
            <person name="Arakawa K."/>
        </authorList>
    </citation>
    <scope>NUCLEOTIDE SEQUENCE [LARGE SCALE GENOMIC DNA]</scope>
</reference>
<comment type="caution">
    <text evidence="2">The sequence shown here is derived from an EMBL/GenBank/DDBJ whole genome shotgun (WGS) entry which is preliminary data.</text>
</comment>
<dbReference type="AlphaFoldDB" id="A0A4C1X2H7"/>
<feature type="region of interest" description="Disordered" evidence="1">
    <location>
        <begin position="14"/>
        <end position="35"/>
    </location>
</feature>
<organism evidence="2 3">
    <name type="scientific">Eumeta variegata</name>
    <name type="common">Bagworm moth</name>
    <name type="synonym">Eumeta japonica</name>
    <dbReference type="NCBI Taxonomy" id="151549"/>
    <lineage>
        <taxon>Eukaryota</taxon>
        <taxon>Metazoa</taxon>
        <taxon>Ecdysozoa</taxon>
        <taxon>Arthropoda</taxon>
        <taxon>Hexapoda</taxon>
        <taxon>Insecta</taxon>
        <taxon>Pterygota</taxon>
        <taxon>Neoptera</taxon>
        <taxon>Endopterygota</taxon>
        <taxon>Lepidoptera</taxon>
        <taxon>Glossata</taxon>
        <taxon>Ditrysia</taxon>
        <taxon>Tineoidea</taxon>
        <taxon>Psychidae</taxon>
        <taxon>Oiketicinae</taxon>
        <taxon>Eumeta</taxon>
    </lineage>
</organism>
<dbReference type="EMBL" id="BGZK01000695">
    <property type="protein sequence ID" value="GBP56544.1"/>
    <property type="molecule type" value="Genomic_DNA"/>
</dbReference>
<keyword evidence="3" id="KW-1185">Reference proteome</keyword>
<evidence type="ECO:0000313" key="3">
    <source>
        <dbReference type="Proteomes" id="UP000299102"/>
    </source>
</evidence>
<protein>
    <submittedName>
        <fullName evidence="2">Uncharacterized protein</fullName>
    </submittedName>
</protein>
<gene>
    <name evidence="2" type="ORF">EVAR_53618_1</name>
</gene>
<evidence type="ECO:0000256" key="1">
    <source>
        <dbReference type="SAM" id="MobiDB-lite"/>
    </source>
</evidence>
<name>A0A4C1X2H7_EUMVA</name>